<dbReference type="InterPro" id="IPR000757">
    <property type="entry name" value="Beta-glucanase-like"/>
</dbReference>
<dbReference type="GO" id="GO:0005886">
    <property type="term" value="C:plasma membrane"/>
    <property type="evidence" value="ECO:0007669"/>
    <property type="project" value="TreeGrafter"/>
</dbReference>
<keyword evidence="12" id="KW-1185">Reference proteome</keyword>
<evidence type="ECO:0000313" key="12">
    <source>
        <dbReference type="Proteomes" id="UP000736335"/>
    </source>
</evidence>
<dbReference type="FunFam" id="2.60.120.200:FF:000259">
    <property type="entry name" value="Chromosome 9, whole genome shotgun sequence"/>
    <property type="match status" value="1"/>
</dbReference>
<dbReference type="CDD" id="cd02180">
    <property type="entry name" value="GH16_fungal_KRE6_glucanase"/>
    <property type="match status" value="1"/>
</dbReference>
<dbReference type="EMBL" id="WIUZ02000019">
    <property type="protein sequence ID" value="KAF9779433.1"/>
    <property type="molecule type" value="Genomic_DNA"/>
</dbReference>
<proteinExistence type="inferred from homology"/>
<evidence type="ECO:0000256" key="7">
    <source>
        <dbReference type="ARBA" id="ARBA00023180"/>
    </source>
</evidence>
<evidence type="ECO:0000256" key="5">
    <source>
        <dbReference type="ARBA" id="ARBA00022989"/>
    </source>
</evidence>
<dbReference type="Pfam" id="PF03935">
    <property type="entry name" value="SKN1_KRE6_Sbg1"/>
    <property type="match status" value="1"/>
</dbReference>
<protein>
    <submittedName>
        <fullName evidence="11">Glycoside hydrolase family 16 protein</fullName>
    </submittedName>
</protein>
<keyword evidence="3 9" id="KW-0812">Transmembrane</keyword>
<name>A0A9P6H4M3_9AGAM</name>
<feature type="domain" description="GH16" evidence="10">
    <location>
        <begin position="174"/>
        <end position="541"/>
    </location>
</feature>
<dbReference type="SUPFAM" id="SSF49899">
    <property type="entry name" value="Concanavalin A-like lectins/glucanases"/>
    <property type="match status" value="1"/>
</dbReference>
<dbReference type="FunFam" id="2.60.120.200:FF:000135">
    <property type="entry name" value="Related to KRE6-glucan synthase subunit"/>
    <property type="match status" value="1"/>
</dbReference>
<keyword evidence="4" id="KW-0735">Signal-anchor</keyword>
<dbReference type="InterPro" id="IPR013320">
    <property type="entry name" value="ConA-like_dom_sf"/>
</dbReference>
<reference evidence="11" key="1">
    <citation type="journal article" date="2020" name="Nat. Commun.">
        <title>Large-scale genome sequencing of mycorrhizal fungi provides insights into the early evolution of symbiotic traits.</title>
        <authorList>
            <person name="Miyauchi S."/>
            <person name="Kiss E."/>
            <person name="Kuo A."/>
            <person name="Drula E."/>
            <person name="Kohler A."/>
            <person name="Sanchez-Garcia M."/>
            <person name="Morin E."/>
            <person name="Andreopoulos B."/>
            <person name="Barry K.W."/>
            <person name="Bonito G."/>
            <person name="Buee M."/>
            <person name="Carver A."/>
            <person name="Chen C."/>
            <person name="Cichocki N."/>
            <person name="Clum A."/>
            <person name="Culley D."/>
            <person name="Crous P.W."/>
            <person name="Fauchery L."/>
            <person name="Girlanda M."/>
            <person name="Hayes R.D."/>
            <person name="Keri Z."/>
            <person name="LaButti K."/>
            <person name="Lipzen A."/>
            <person name="Lombard V."/>
            <person name="Magnuson J."/>
            <person name="Maillard F."/>
            <person name="Murat C."/>
            <person name="Nolan M."/>
            <person name="Ohm R.A."/>
            <person name="Pangilinan J."/>
            <person name="Pereira M.F."/>
            <person name="Perotto S."/>
            <person name="Peter M."/>
            <person name="Pfister S."/>
            <person name="Riley R."/>
            <person name="Sitrit Y."/>
            <person name="Stielow J.B."/>
            <person name="Szollosi G."/>
            <person name="Zifcakova L."/>
            <person name="Stursova M."/>
            <person name="Spatafora J.W."/>
            <person name="Tedersoo L."/>
            <person name="Vaario L.M."/>
            <person name="Yamada A."/>
            <person name="Yan M."/>
            <person name="Wang P."/>
            <person name="Xu J."/>
            <person name="Bruns T."/>
            <person name="Baldrian P."/>
            <person name="Vilgalys R."/>
            <person name="Dunand C."/>
            <person name="Henrissat B."/>
            <person name="Grigoriev I.V."/>
            <person name="Hibbett D."/>
            <person name="Nagy L.G."/>
            <person name="Martin F.M."/>
        </authorList>
    </citation>
    <scope>NUCLEOTIDE SEQUENCE</scope>
    <source>
        <strain evidence="11">UH-Tt-Lm1</strain>
    </source>
</reference>
<evidence type="ECO:0000259" key="10">
    <source>
        <dbReference type="PROSITE" id="PS51762"/>
    </source>
</evidence>
<dbReference type="Gene3D" id="2.60.120.200">
    <property type="match status" value="2"/>
</dbReference>
<dbReference type="GO" id="GO:0015926">
    <property type="term" value="F:glucosidase activity"/>
    <property type="evidence" value="ECO:0007669"/>
    <property type="project" value="TreeGrafter"/>
</dbReference>
<dbReference type="OrthoDB" id="412647at2759"/>
<sequence length="589" mass="64918">MKPPLPPDGDSYVVLEFPFPLLFSSPDRLPPVPIMMLKRNSTKAYHSDSSHSDISCSSTSPLRRLDSKFSLSPDIGSWGTDKLDDYGDELHRPEDCDRRNIQYDVNLASWRGLMNLGSLICVCLGAVILLVGYPVIIYFTSPRYAPIRGWSNANSTGQTPDVGNLGLIDKDTPAEVYNIPSYKDGREMVLVFSDEFNTDGRTFYPGDDPYWEAVDLNYWATNNMEWLDPEAVTTANGSLVITLSQQQTHGFNYQSGMIQSWNQFCFTGGYIEANVSLPGLADVSGLWPAIWTMGNLGRAGYGASLDGLWPYSYDSCDVGTLHNQTLNGLPEAAADAVSFLPGQRLSRCTCSGESHPGPIHSDGTFVGRAAPEIDILEAQTTGKQGGGQVSQSAQWAPFNHGYLWENTTDNLYIADPAVSFLNPFIGGILQQSTSVVTQTNQNCYEGGTGCFSVYGFEYVPGFDNAYISWVSNGKLAWTLLSAGMGPDPLVEISARPVSQEPMYIIINLGISESFGFVDLDHLPFPVHLKVDYIRVYQPRGEENIGCDPPGFPTQAYINQYRDAYSNPNLTSWVDDYHQTIPRNNLLTQC</sequence>
<dbReference type="InterPro" id="IPR005629">
    <property type="entry name" value="Skn1/Kre6/Sbg1"/>
</dbReference>
<keyword evidence="6 9" id="KW-0472">Membrane</keyword>
<gene>
    <name evidence="11" type="ORF">BJ322DRAFT_1087447</name>
</gene>
<keyword evidence="7" id="KW-0325">Glycoprotein</keyword>
<dbReference type="PANTHER" id="PTHR31361:SF1">
    <property type="entry name" value="BETA-GLUCAN SYNTHESIS-ASSOCIATED PROTEIN KRE6-RELATED"/>
    <property type="match status" value="1"/>
</dbReference>
<evidence type="ECO:0000256" key="9">
    <source>
        <dbReference type="SAM" id="Phobius"/>
    </source>
</evidence>
<dbReference type="GO" id="GO:0031505">
    <property type="term" value="P:fungal-type cell wall organization"/>
    <property type="evidence" value="ECO:0007669"/>
    <property type="project" value="TreeGrafter"/>
</dbReference>
<comment type="subcellular location">
    <subcellularLocation>
        <location evidence="1">Membrane</location>
        <topology evidence="1">Single-pass type II membrane protein</topology>
    </subcellularLocation>
</comment>
<evidence type="ECO:0000256" key="6">
    <source>
        <dbReference type="ARBA" id="ARBA00023136"/>
    </source>
</evidence>
<keyword evidence="11" id="KW-0378">Hydrolase</keyword>
<evidence type="ECO:0000313" key="11">
    <source>
        <dbReference type="EMBL" id="KAF9779433.1"/>
    </source>
</evidence>
<comment type="similarity">
    <text evidence="2">Belongs to the SKN1/KRE6 family.</text>
</comment>
<accession>A0A9P6H4M3</accession>
<evidence type="ECO:0000256" key="3">
    <source>
        <dbReference type="ARBA" id="ARBA00022692"/>
    </source>
</evidence>
<organism evidence="11 12">
    <name type="scientific">Thelephora terrestris</name>
    <dbReference type="NCBI Taxonomy" id="56493"/>
    <lineage>
        <taxon>Eukaryota</taxon>
        <taxon>Fungi</taxon>
        <taxon>Dikarya</taxon>
        <taxon>Basidiomycota</taxon>
        <taxon>Agaricomycotina</taxon>
        <taxon>Agaricomycetes</taxon>
        <taxon>Thelephorales</taxon>
        <taxon>Thelephoraceae</taxon>
        <taxon>Thelephora</taxon>
    </lineage>
</organism>
<feature type="transmembrane region" description="Helical" evidence="9">
    <location>
        <begin position="116"/>
        <end position="139"/>
    </location>
</feature>
<keyword evidence="5 9" id="KW-1133">Transmembrane helix</keyword>
<evidence type="ECO:0000256" key="1">
    <source>
        <dbReference type="ARBA" id="ARBA00004606"/>
    </source>
</evidence>
<evidence type="ECO:0000256" key="4">
    <source>
        <dbReference type="ARBA" id="ARBA00022968"/>
    </source>
</evidence>
<evidence type="ECO:0000256" key="8">
    <source>
        <dbReference type="ARBA" id="ARBA00023316"/>
    </source>
</evidence>
<evidence type="ECO:0000256" key="2">
    <source>
        <dbReference type="ARBA" id="ARBA00010962"/>
    </source>
</evidence>
<dbReference type="PROSITE" id="PS51762">
    <property type="entry name" value="GH16_2"/>
    <property type="match status" value="1"/>
</dbReference>
<keyword evidence="8" id="KW-0961">Cell wall biogenesis/degradation</keyword>
<dbReference type="GO" id="GO:0006078">
    <property type="term" value="P:(1-&gt;6)-beta-D-glucan biosynthetic process"/>
    <property type="evidence" value="ECO:0007669"/>
    <property type="project" value="TreeGrafter"/>
</dbReference>
<comment type="caution">
    <text evidence="11">The sequence shown here is derived from an EMBL/GenBank/DDBJ whole genome shotgun (WGS) entry which is preliminary data.</text>
</comment>
<dbReference type="GO" id="GO:0005789">
    <property type="term" value="C:endoplasmic reticulum membrane"/>
    <property type="evidence" value="ECO:0007669"/>
    <property type="project" value="TreeGrafter"/>
</dbReference>
<reference evidence="11" key="2">
    <citation type="submission" date="2020-11" db="EMBL/GenBank/DDBJ databases">
        <authorList>
            <consortium name="DOE Joint Genome Institute"/>
            <person name="Kuo A."/>
            <person name="Miyauchi S."/>
            <person name="Kiss E."/>
            <person name="Drula E."/>
            <person name="Kohler A."/>
            <person name="Sanchez-Garcia M."/>
            <person name="Andreopoulos B."/>
            <person name="Barry K.W."/>
            <person name="Bonito G."/>
            <person name="Buee M."/>
            <person name="Carver A."/>
            <person name="Chen C."/>
            <person name="Cichocki N."/>
            <person name="Clum A."/>
            <person name="Culley D."/>
            <person name="Crous P.W."/>
            <person name="Fauchery L."/>
            <person name="Girlanda M."/>
            <person name="Hayes R."/>
            <person name="Keri Z."/>
            <person name="Labutti K."/>
            <person name="Lipzen A."/>
            <person name="Lombard V."/>
            <person name="Magnuson J."/>
            <person name="Maillard F."/>
            <person name="Morin E."/>
            <person name="Murat C."/>
            <person name="Nolan M."/>
            <person name="Ohm R."/>
            <person name="Pangilinan J."/>
            <person name="Pereira M."/>
            <person name="Perotto S."/>
            <person name="Peter M."/>
            <person name="Riley R."/>
            <person name="Sitrit Y."/>
            <person name="Stielow B."/>
            <person name="Szollosi G."/>
            <person name="Zifcakova L."/>
            <person name="Stursova M."/>
            <person name="Spatafora J.W."/>
            <person name="Tedersoo L."/>
            <person name="Vaario L.-M."/>
            <person name="Yamada A."/>
            <person name="Yan M."/>
            <person name="Wang P."/>
            <person name="Xu J."/>
            <person name="Bruns T."/>
            <person name="Baldrian P."/>
            <person name="Vilgalys R."/>
            <person name="Henrissat B."/>
            <person name="Grigoriev I.V."/>
            <person name="Hibbett D."/>
            <person name="Nagy L.G."/>
            <person name="Martin F.M."/>
        </authorList>
    </citation>
    <scope>NUCLEOTIDE SEQUENCE</scope>
    <source>
        <strain evidence="11">UH-Tt-Lm1</strain>
    </source>
</reference>
<dbReference type="AlphaFoldDB" id="A0A9P6H4M3"/>
<dbReference type="PANTHER" id="PTHR31361">
    <property type="entry name" value="BETA-GLUCAN SYNTHESIS-ASSOCIATED PROTEIN KRE6-RELATED"/>
    <property type="match status" value="1"/>
</dbReference>
<dbReference type="Proteomes" id="UP000736335">
    <property type="component" value="Unassembled WGS sequence"/>
</dbReference>